<name>A0A1G5DSJ4_9BACL</name>
<organism evidence="2 3">
    <name type="scientific">Paenibacillus polysaccharolyticus</name>
    <dbReference type="NCBI Taxonomy" id="582692"/>
    <lineage>
        <taxon>Bacteria</taxon>
        <taxon>Bacillati</taxon>
        <taxon>Bacillota</taxon>
        <taxon>Bacilli</taxon>
        <taxon>Bacillales</taxon>
        <taxon>Paenibacillaceae</taxon>
        <taxon>Paenibacillus</taxon>
    </lineage>
</organism>
<evidence type="ECO:0000259" key="1">
    <source>
        <dbReference type="PROSITE" id="PS51186"/>
    </source>
</evidence>
<reference evidence="3" key="1">
    <citation type="submission" date="2016-10" db="EMBL/GenBank/DDBJ databases">
        <authorList>
            <person name="Varghese N."/>
            <person name="Submissions S."/>
        </authorList>
    </citation>
    <scope>NUCLEOTIDE SEQUENCE [LARGE SCALE GENOMIC DNA]</scope>
    <source>
        <strain evidence="3">BL9</strain>
    </source>
</reference>
<dbReference type="Pfam" id="PF00583">
    <property type="entry name" value="Acetyltransf_1"/>
    <property type="match status" value="1"/>
</dbReference>
<dbReference type="InterPro" id="IPR016181">
    <property type="entry name" value="Acyl_CoA_acyltransferase"/>
</dbReference>
<accession>A0A1G5DSJ4</accession>
<gene>
    <name evidence="2" type="ORF">SAMN05720606_10315</name>
</gene>
<evidence type="ECO:0000313" key="2">
    <source>
        <dbReference type="EMBL" id="SCY17763.1"/>
    </source>
</evidence>
<dbReference type="SUPFAM" id="SSF55729">
    <property type="entry name" value="Acyl-CoA N-acyltransferases (Nat)"/>
    <property type="match status" value="1"/>
</dbReference>
<dbReference type="GO" id="GO:0016747">
    <property type="term" value="F:acyltransferase activity, transferring groups other than amino-acyl groups"/>
    <property type="evidence" value="ECO:0007669"/>
    <property type="project" value="InterPro"/>
</dbReference>
<dbReference type="Gene3D" id="3.40.630.30">
    <property type="match status" value="1"/>
</dbReference>
<keyword evidence="2" id="KW-0689">Ribosomal protein</keyword>
<feature type="domain" description="N-acetyltransferase" evidence="1">
    <location>
        <begin position="3"/>
        <end position="142"/>
    </location>
</feature>
<dbReference type="InterPro" id="IPR000182">
    <property type="entry name" value="GNAT_dom"/>
</dbReference>
<keyword evidence="2" id="KW-0687">Ribonucleoprotein</keyword>
<dbReference type="GO" id="GO:0005840">
    <property type="term" value="C:ribosome"/>
    <property type="evidence" value="ECO:0007669"/>
    <property type="project" value="UniProtKB-KW"/>
</dbReference>
<dbReference type="AlphaFoldDB" id="A0A1G5DSJ4"/>
<keyword evidence="3" id="KW-1185">Reference proteome</keyword>
<dbReference type="RefSeq" id="WP_090916568.1">
    <property type="nucleotide sequence ID" value="NZ_FMVM01000003.1"/>
</dbReference>
<protein>
    <submittedName>
        <fullName evidence="2">Ribosomal protein S18 acetylase RimI</fullName>
    </submittedName>
</protein>
<dbReference type="Proteomes" id="UP000198538">
    <property type="component" value="Unassembled WGS sequence"/>
</dbReference>
<evidence type="ECO:0000313" key="3">
    <source>
        <dbReference type="Proteomes" id="UP000198538"/>
    </source>
</evidence>
<sequence>MKYSVRTAVARDIAGLCSVRNNETLFMSYMKQQENKEVIVVLAETEDEDSVIMGFGVLKLQGKLVPKLSDLYVKEIYRGQGAGSALIRYREERAKELGCSEIFVSVDPVENPRMIKLISKHGYHAISEPYSKQAVYYNEDGSSYEKTYIRMDLKKQLL</sequence>
<dbReference type="PROSITE" id="PS51186">
    <property type="entry name" value="GNAT"/>
    <property type="match status" value="1"/>
</dbReference>
<dbReference type="EMBL" id="FMVM01000003">
    <property type="protein sequence ID" value="SCY17763.1"/>
    <property type="molecule type" value="Genomic_DNA"/>
</dbReference>
<dbReference type="STRING" id="582692.SAMN05720606_10315"/>
<proteinExistence type="predicted"/>
<dbReference type="CDD" id="cd04301">
    <property type="entry name" value="NAT_SF"/>
    <property type="match status" value="1"/>
</dbReference>